<dbReference type="InterPro" id="IPR019489">
    <property type="entry name" value="Clp_ATPase_C"/>
</dbReference>
<accession>A0AAD4P6F9</accession>
<dbReference type="GO" id="GO:0016887">
    <property type="term" value="F:ATP hydrolysis activity"/>
    <property type="evidence" value="ECO:0007669"/>
    <property type="project" value="TreeGrafter"/>
</dbReference>
<feature type="domain" description="Clp ATPase C-terminal" evidence="3">
    <location>
        <begin position="121"/>
        <end position="195"/>
    </location>
</feature>
<evidence type="ECO:0000313" key="5">
    <source>
        <dbReference type="Proteomes" id="UP001190926"/>
    </source>
</evidence>
<gene>
    <name evidence="4" type="ORF">C2S53_007892</name>
</gene>
<dbReference type="InterPro" id="IPR027417">
    <property type="entry name" value="P-loop_NTPase"/>
</dbReference>
<feature type="non-terminal residue" evidence="4">
    <location>
        <position position="226"/>
    </location>
</feature>
<evidence type="ECO:0000256" key="1">
    <source>
        <dbReference type="ARBA" id="ARBA00022741"/>
    </source>
</evidence>
<dbReference type="EMBL" id="SDAM02000148">
    <property type="protein sequence ID" value="KAH6827547.1"/>
    <property type="molecule type" value="Genomic_DNA"/>
</dbReference>
<evidence type="ECO:0000256" key="2">
    <source>
        <dbReference type="ARBA" id="ARBA00022840"/>
    </source>
</evidence>
<dbReference type="AlphaFoldDB" id="A0AAD4P6F9"/>
<dbReference type="SMART" id="SM01086">
    <property type="entry name" value="ClpB_D2-small"/>
    <property type="match status" value="1"/>
</dbReference>
<sequence>MVRVLAPVVEDNGQGQNFPTPKDICRGLDKFVIGHGRAKKSGEGVQQALLKVLEGTVVNVPEKRAPKHPRGDNIQTPSFICSGAFIDLEKTISERRHDSSIGFGAPVRANMRTGSVTSASVTSSLLETVLTEPKNALGKQYKKMFQMEKAITKNTGARGLRSMLENVLMGAMYEIPDIRTGDDIIDAVIVDEESVGSDGRGSGAKTLHGKGSFECYFPRNKVKDSQ</sequence>
<organism evidence="4 5">
    <name type="scientific">Perilla frutescens var. hirtella</name>
    <name type="common">Perilla citriodora</name>
    <name type="synonym">Perilla setoyensis</name>
    <dbReference type="NCBI Taxonomy" id="608512"/>
    <lineage>
        <taxon>Eukaryota</taxon>
        <taxon>Viridiplantae</taxon>
        <taxon>Streptophyta</taxon>
        <taxon>Embryophyta</taxon>
        <taxon>Tracheophyta</taxon>
        <taxon>Spermatophyta</taxon>
        <taxon>Magnoliopsida</taxon>
        <taxon>eudicotyledons</taxon>
        <taxon>Gunneridae</taxon>
        <taxon>Pentapetalae</taxon>
        <taxon>asterids</taxon>
        <taxon>lamiids</taxon>
        <taxon>Lamiales</taxon>
        <taxon>Lamiaceae</taxon>
        <taxon>Nepetoideae</taxon>
        <taxon>Elsholtzieae</taxon>
        <taxon>Perilla</taxon>
    </lineage>
</organism>
<keyword evidence="4" id="KW-0645">Protease</keyword>
<reference evidence="4 5" key="1">
    <citation type="journal article" date="2021" name="Nat. Commun.">
        <title>Incipient diploidization of the medicinal plant Perilla within 10,000 years.</title>
        <authorList>
            <person name="Zhang Y."/>
            <person name="Shen Q."/>
            <person name="Leng L."/>
            <person name="Zhang D."/>
            <person name="Chen S."/>
            <person name="Shi Y."/>
            <person name="Ning Z."/>
            <person name="Chen S."/>
        </authorList>
    </citation>
    <scope>NUCLEOTIDE SEQUENCE [LARGE SCALE GENOMIC DNA]</scope>
    <source>
        <strain evidence="5">cv. PC099</strain>
    </source>
</reference>
<dbReference type="InterPro" id="IPR050052">
    <property type="entry name" value="ATP-dep_Clp_protease_ClpX"/>
</dbReference>
<name>A0AAD4P6F9_PERFH</name>
<keyword evidence="4" id="KW-0378">Hydrolase</keyword>
<evidence type="ECO:0000313" key="4">
    <source>
        <dbReference type="EMBL" id="KAH6827547.1"/>
    </source>
</evidence>
<dbReference type="GO" id="GO:0005759">
    <property type="term" value="C:mitochondrial matrix"/>
    <property type="evidence" value="ECO:0007669"/>
    <property type="project" value="TreeGrafter"/>
</dbReference>
<proteinExistence type="predicted"/>
<dbReference type="Gene3D" id="3.40.50.300">
    <property type="entry name" value="P-loop containing nucleotide triphosphate hydrolases"/>
    <property type="match status" value="1"/>
</dbReference>
<keyword evidence="2" id="KW-0067">ATP-binding</keyword>
<dbReference type="SUPFAM" id="SSF52540">
    <property type="entry name" value="P-loop containing nucleoside triphosphate hydrolases"/>
    <property type="match status" value="1"/>
</dbReference>
<comment type="caution">
    <text evidence="4">The sequence shown here is derived from an EMBL/GenBank/DDBJ whole genome shotgun (WGS) entry which is preliminary data.</text>
</comment>
<keyword evidence="5" id="KW-1185">Reference proteome</keyword>
<dbReference type="GO" id="GO:0005524">
    <property type="term" value="F:ATP binding"/>
    <property type="evidence" value="ECO:0007669"/>
    <property type="project" value="UniProtKB-KW"/>
</dbReference>
<protein>
    <submittedName>
        <fullName evidence="4">CLP protease regulatory subunit X</fullName>
    </submittedName>
</protein>
<dbReference type="PANTHER" id="PTHR48102:SF6">
    <property type="entry name" value="CLP PROTEASE REGULATORY SUBUNIT CLPX1, MITOCHONDRIAL"/>
    <property type="match status" value="1"/>
</dbReference>
<keyword evidence="1" id="KW-0547">Nucleotide-binding</keyword>
<dbReference type="GO" id="GO:0051603">
    <property type="term" value="P:proteolysis involved in protein catabolic process"/>
    <property type="evidence" value="ECO:0007669"/>
    <property type="project" value="TreeGrafter"/>
</dbReference>
<evidence type="ECO:0000259" key="3">
    <source>
        <dbReference type="SMART" id="SM01086"/>
    </source>
</evidence>
<dbReference type="Proteomes" id="UP001190926">
    <property type="component" value="Unassembled WGS sequence"/>
</dbReference>
<dbReference type="Gene3D" id="1.10.8.60">
    <property type="match status" value="1"/>
</dbReference>
<dbReference type="PANTHER" id="PTHR48102">
    <property type="entry name" value="ATP-DEPENDENT CLP PROTEASE ATP-BINDING SUBUNIT CLPX-LIKE, MITOCHONDRIAL-RELATED"/>
    <property type="match status" value="1"/>
</dbReference>
<dbReference type="GO" id="GO:0008233">
    <property type="term" value="F:peptidase activity"/>
    <property type="evidence" value="ECO:0007669"/>
    <property type="project" value="UniProtKB-KW"/>
</dbReference>